<proteinExistence type="predicted"/>
<gene>
    <name evidence="1" type="ORF">CR513_13794</name>
</gene>
<evidence type="ECO:0000313" key="2">
    <source>
        <dbReference type="Proteomes" id="UP000257109"/>
    </source>
</evidence>
<feature type="non-terminal residue" evidence="1">
    <location>
        <position position="1"/>
    </location>
</feature>
<comment type="caution">
    <text evidence="1">The sequence shown here is derived from an EMBL/GenBank/DDBJ whole genome shotgun (WGS) entry which is preliminary data.</text>
</comment>
<dbReference type="EMBL" id="QJKJ01002474">
    <property type="protein sequence ID" value="RDY02724.1"/>
    <property type="molecule type" value="Genomic_DNA"/>
</dbReference>
<dbReference type="AlphaFoldDB" id="A0A371HJ17"/>
<dbReference type="OrthoDB" id="1424471at2759"/>
<dbReference type="Proteomes" id="UP000257109">
    <property type="component" value="Unassembled WGS sequence"/>
</dbReference>
<keyword evidence="2" id="KW-1185">Reference proteome</keyword>
<name>A0A371HJ17_MUCPR</name>
<evidence type="ECO:0000313" key="1">
    <source>
        <dbReference type="EMBL" id="RDY02724.1"/>
    </source>
</evidence>
<sequence>YPNVNETNFKVWKEVVVIVLDCMDLDLTLRITFKRLKLRNENALTECVLIMKRSIPKVFRALFLRVKVQGNSLKKFSNFLPKMKK</sequence>
<accession>A0A371HJ17</accession>
<organism evidence="1 2">
    <name type="scientific">Mucuna pruriens</name>
    <name type="common">Velvet bean</name>
    <name type="synonym">Dolichos pruriens</name>
    <dbReference type="NCBI Taxonomy" id="157652"/>
    <lineage>
        <taxon>Eukaryota</taxon>
        <taxon>Viridiplantae</taxon>
        <taxon>Streptophyta</taxon>
        <taxon>Embryophyta</taxon>
        <taxon>Tracheophyta</taxon>
        <taxon>Spermatophyta</taxon>
        <taxon>Magnoliopsida</taxon>
        <taxon>eudicotyledons</taxon>
        <taxon>Gunneridae</taxon>
        <taxon>Pentapetalae</taxon>
        <taxon>rosids</taxon>
        <taxon>fabids</taxon>
        <taxon>Fabales</taxon>
        <taxon>Fabaceae</taxon>
        <taxon>Papilionoideae</taxon>
        <taxon>50 kb inversion clade</taxon>
        <taxon>NPAAA clade</taxon>
        <taxon>indigoferoid/millettioid clade</taxon>
        <taxon>Phaseoleae</taxon>
        <taxon>Mucuna</taxon>
    </lineage>
</organism>
<protein>
    <submittedName>
        <fullName evidence="1">Uncharacterized protein</fullName>
    </submittedName>
</protein>
<reference evidence="1" key="1">
    <citation type="submission" date="2018-05" db="EMBL/GenBank/DDBJ databases">
        <title>Draft genome of Mucuna pruriens seed.</title>
        <authorList>
            <person name="Nnadi N.E."/>
            <person name="Vos R."/>
            <person name="Hasami M.H."/>
            <person name="Devisetty U.K."/>
            <person name="Aguiy J.C."/>
        </authorList>
    </citation>
    <scope>NUCLEOTIDE SEQUENCE [LARGE SCALE GENOMIC DNA]</scope>
    <source>
        <strain evidence="1">JCA_2017</strain>
    </source>
</reference>